<dbReference type="InterPro" id="IPR036518">
    <property type="entry name" value="CobE/GbiG_C_sf"/>
</dbReference>
<dbReference type="AlphaFoldDB" id="A0A1H2HWC1"/>
<dbReference type="Gene3D" id="3.30.420.180">
    <property type="entry name" value="CobE/GbiG C-terminal domain"/>
    <property type="match status" value="1"/>
</dbReference>
<name>A0A1H2HWC1_9GAMM</name>
<dbReference type="InterPro" id="IPR002750">
    <property type="entry name" value="CobE/GbiG_C"/>
</dbReference>
<dbReference type="STRING" id="1245526.SAMN05216580_2569"/>
<dbReference type="GO" id="GO:0009236">
    <property type="term" value="P:cobalamin biosynthetic process"/>
    <property type="evidence" value="ECO:0007669"/>
    <property type="project" value="InterPro"/>
</dbReference>
<protein>
    <submittedName>
        <fullName evidence="2">Cobalt-precorrin 5A hydrolase</fullName>
    </submittedName>
</protein>
<proteinExistence type="predicted"/>
<dbReference type="PANTHER" id="PTHR37477">
    <property type="entry name" value="COBALT-PRECORRIN-5A HYDROLASE"/>
    <property type="match status" value="1"/>
</dbReference>
<reference evidence="3" key="1">
    <citation type="submission" date="2016-10" db="EMBL/GenBank/DDBJ databases">
        <authorList>
            <person name="Varghese N."/>
            <person name="Submissions S."/>
        </authorList>
    </citation>
    <scope>NUCLEOTIDE SEQUENCE [LARGE SCALE GENOMIC DNA]</scope>
    <source>
        <strain evidence="3">CCTCC 2012022</strain>
    </source>
</reference>
<dbReference type="RefSeq" id="WP_090215175.1">
    <property type="nucleotide sequence ID" value="NZ_LT629780.1"/>
</dbReference>
<dbReference type="PANTHER" id="PTHR37477:SF1">
    <property type="entry name" value="COBALT-PRECORRIN-5A HYDROLASE"/>
    <property type="match status" value="1"/>
</dbReference>
<organism evidence="2 3">
    <name type="scientific">Geopseudomonas guangdongensis</name>
    <dbReference type="NCBI Taxonomy" id="1245526"/>
    <lineage>
        <taxon>Bacteria</taxon>
        <taxon>Pseudomonadati</taxon>
        <taxon>Pseudomonadota</taxon>
        <taxon>Gammaproteobacteria</taxon>
        <taxon>Pseudomonadales</taxon>
        <taxon>Pseudomonadaceae</taxon>
        <taxon>Geopseudomonas</taxon>
    </lineage>
</organism>
<keyword evidence="3" id="KW-1185">Reference proteome</keyword>
<feature type="domain" description="CobE/GbiG C-terminal" evidence="1">
    <location>
        <begin position="18"/>
        <end position="142"/>
    </location>
</feature>
<dbReference type="SUPFAM" id="SSF159664">
    <property type="entry name" value="CobE/GbiG C-terminal domain-like"/>
    <property type="match status" value="1"/>
</dbReference>
<dbReference type="Pfam" id="PF01890">
    <property type="entry name" value="CbiG_C"/>
    <property type="match status" value="1"/>
</dbReference>
<keyword evidence="2" id="KW-0378">Hydrolase</keyword>
<sequence>MPSAFFPSCSDSRSARLLVAGFGCRRGCGAEELQRLLAGSLRECGLNVADLHALASLDGKLGEPGLVVLAEQLGLPLHGLCVERLREYEPRLTSHSAAARRITGCAGVAEASALALAEALGGAPAKLLIAKRRSANATFALAHVAAPSHLEHP</sequence>
<evidence type="ECO:0000313" key="2">
    <source>
        <dbReference type="EMBL" id="SDU36220.1"/>
    </source>
</evidence>
<dbReference type="GO" id="GO:0016787">
    <property type="term" value="F:hydrolase activity"/>
    <property type="evidence" value="ECO:0007669"/>
    <property type="project" value="UniProtKB-KW"/>
</dbReference>
<dbReference type="OrthoDB" id="9781023at2"/>
<dbReference type="EMBL" id="LT629780">
    <property type="protein sequence ID" value="SDU36220.1"/>
    <property type="molecule type" value="Genomic_DNA"/>
</dbReference>
<evidence type="ECO:0000313" key="3">
    <source>
        <dbReference type="Proteomes" id="UP000243063"/>
    </source>
</evidence>
<dbReference type="Proteomes" id="UP000243063">
    <property type="component" value="Chromosome I"/>
</dbReference>
<accession>A0A1H2HWC1</accession>
<dbReference type="InterPro" id="IPR052553">
    <property type="entry name" value="CbiG_hydrolase"/>
</dbReference>
<evidence type="ECO:0000259" key="1">
    <source>
        <dbReference type="Pfam" id="PF01890"/>
    </source>
</evidence>
<gene>
    <name evidence="2" type="ORF">SAMN05216580_2569</name>
</gene>